<dbReference type="EMBL" id="JABBWG010000020">
    <property type="protein sequence ID" value="KAG1814723.1"/>
    <property type="molecule type" value="Genomic_DNA"/>
</dbReference>
<gene>
    <name evidence="1" type="ORF">BJ212DRAFT_1215675</name>
    <name evidence="2" type="ORF">BJ212DRAFT_1222259</name>
</gene>
<proteinExistence type="predicted"/>
<dbReference type="SUPFAM" id="SSF46689">
    <property type="entry name" value="Homeodomain-like"/>
    <property type="match status" value="1"/>
</dbReference>
<dbReference type="OrthoDB" id="3257151at2759"/>
<reference evidence="1" key="1">
    <citation type="journal article" date="2020" name="New Phytol.">
        <title>Comparative genomics reveals dynamic genome evolution in host specialist ectomycorrhizal fungi.</title>
        <authorList>
            <person name="Lofgren L.A."/>
            <person name="Nguyen N.H."/>
            <person name="Vilgalys R."/>
            <person name="Ruytinx J."/>
            <person name="Liao H.L."/>
            <person name="Branco S."/>
            <person name="Kuo A."/>
            <person name="LaButti K."/>
            <person name="Lipzen A."/>
            <person name="Andreopoulos W."/>
            <person name="Pangilinan J."/>
            <person name="Riley R."/>
            <person name="Hundley H."/>
            <person name="Na H."/>
            <person name="Barry K."/>
            <person name="Grigoriev I.V."/>
            <person name="Stajich J.E."/>
            <person name="Kennedy P.G."/>
        </authorList>
    </citation>
    <scope>NUCLEOTIDE SEQUENCE</scope>
    <source>
        <strain evidence="1">MN1</strain>
    </source>
</reference>
<feature type="non-terminal residue" evidence="1">
    <location>
        <position position="80"/>
    </location>
</feature>
<evidence type="ECO:0000313" key="1">
    <source>
        <dbReference type="EMBL" id="KAG1803081.1"/>
    </source>
</evidence>
<dbReference type="InterPro" id="IPR009057">
    <property type="entry name" value="Homeodomain-like_sf"/>
</dbReference>
<evidence type="ECO:0008006" key="4">
    <source>
        <dbReference type="Google" id="ProtNLM"/>
    </source>
</evidence>
<name>A0A9P7DU15_9AGAM</name>
<organism evidence="1 3">
    <name type="scientific">Suillus subaureus</name>
    <dbReference type="NCBI Taxonomy" id="48587"/>
    <lineage>
        <taxon>Eukaryota</taxon>
        <taxon>Fungi</taxon>
        <taxon>Dikarya</taxon>
        <taxon>Basidiomycota</taxon>
        <taxon>Agaricomycotina</taxon>
        <taxon>Agaricomycetes</taxon>
        <taxon>Agaricomycetidae</taxon>
        <taxon>Boletales</taxon>
        <taxon>Suillineae</taxon>
        <taxon>Suillaceae</taxon>
        <taxon>Suillus</taxon>
    </lineage>
</organism>
<dbReference type="Proteomes" id="UP000807769">
    <property type="component" value="Unassembled WGS sequence"/>
</dbReference>
<evidence type="ECO:0000313" key="3">
    <source>
        <dbReference type="Proteomes" id="UP000807769"/>
    </source>
</evidence>
<comment type="caution">
    <text evidence="1">The sequence shown here is derived from an EMBL/GenBank/DDBJ whole genome shotgun (WGS) entry which is preliminary data.</text>
</comment>
<accession>A0A9P7DU15</accession>
<keyword evidence="3" id="KW-1185">Reference proteome</keyword>
<dbReference type="AlphaFoldDB" id="A0A9P7DU15"/>
<sequence length="80" mass="9038">KDKSPSPKALVPYITPAARKELWVIWKSDPRVPTIASRHAWAASRNVSPSRVDHWFGARKSRAKKLGQPISNDSYELSLE</sequence>
<dbReference type="EMBL" id="JABBWG010000072">
    <property type="protein sequence ID" value="KAG1803081.1"/>
    <property type="molecule type" value="Genomic_DNA"/>
</dbReference>
<protein>
    <recommendedName>
        <fullName evidence="4">Homeobox domain-containing protein</fullName>
    </recommendedName>
</protein>
<feature type="non-terminal residue" evidence="1">
    <location>
        <position position="1"/>
    </location>
</feature>
<dbReference type="GeneID" id="64623317"/>
<evidence type="ECO:0000313" key="2">
    <source>
        <dbReference type="EMBL" id="KAG1814723.1"/>
    </source>
</evidence>
<dbReference type="RefSeq" id="XP_041186420.1">
    <property type="nucleotide sequence ID" value="XM_041329300.1"/>
</dbReference>